<gene>
    <name evidence="3" type="ORF">CCOS865_04350</name>
</gene>
<dbReference type="EMBL" id="UNOZ01000030">
    <property type="protein sequence ID" value="SYX92065.1"/>
    <property type="molecule type" value="Genomic_DNA"/>
</dbReference>
<organism evidence="3 4">
    <name type="scientific">Pseudomonas reidholzensis</name>
    <dbReference type="NCBI Taxonomy" id="1785162"/>
    <lineage>
        <taxon>Bacteria</taxon>
        <taxon>Pseudomonadati</taxon>
        <taxon>Pseudomonadota</taxon>
        <taxon>Gammaproteobacteria</taxon>
        <taxon>Pseudomonadales</taxon>
        <taxon>Pseudomonadaceae</taxon>
        <taxon>Pseudomonas</taxon>
    </lineage>
</organism>
<dbReference type="Pfam" id="PF21320">
    <property type="entry name" value="WHD_Rv2258c"/>
    <property type="match status" value="1"/>
</dbReference>
<dbReference type="SUPFAM" id="SSF46785">
    <property type="entry name" value="Winged helix' DNA-binding domain"/>
    <property type="match status" value="1"/>
</dbReference>
<evidence type="ECO:0000313" key="3">
    <source>
        <dbReference type="EMBL" id="SYX92065.1"/>
    </source>
</evidence>
<sequence length="346" mass="37248">MDEAKLQDFMGKLVGDMGAAATLANVILGDELGLYRAMADSQPTTPEALAEKTGCHPRLVREWLNGQAASGYMQHLDGRFVLPEEQAMALAIEASPVYMPGGASVVAALFHDKDKLLAAMRGDGGLAWGDHHPCMFSGTERFFRPGYRTFLVAEWLPALDGVVDKLQTGAKVADVGCGHGASTLVMAQAFPASRFTGYDYHAPSISTARQRASEAGAEGQVAFEQGTAKNYPGHDHDLVCFFDCLHDMGDPVGAARHAYHALKDDGTVMLVEPYAEDSLDANINLVGRLFYAASTFICTPNSLSQEVGLGAQAGEARLRAVFEEAGFTRFRRATQTPFNLILEARK</sequence>
<evidence type="ECO:0000313" key="4">
    <source>
        <dbReference type="Proteomes" id="UP000263595"/>
    </source>
</evidence>
<dbReference type="RefSeq" id="WP_119144773.1">
    <property type="nucleotide sequence ID" value="NZ_CBCSFL010000034.1"/>
</dbReference>
<accession>A0A383RYU1</accession>
<dbReference type="Gene3D" id="3.40.50.150">
    <property type="entry name" value="Vaccinia Virus protein VP39"/>
    <property type="match status" value="1"/>
</dbReference>
<dbReference type="PANTHER" id="PTHR45128:SF2">
    <property type="entry name" value="METHYLTRANSFERASE DOMAIN-CONTAINING PROTEIN"/>
    <property type="match status" value="1"/>
</dbReference>
<dbReference type="AlphaFoldDB" id="A0A383RYU1"/>
<evidence type="ECO:0000259" key="2">
    <source>
        <dbReference type="Pfam" id="PF21320"/>
    </source>
</evidence>
<dbReference type="SUPFAM" id="SSF53335">
    <property type="entry name" value="S-adenosyl-L-methionine-dependent methyltransferases"/>
    <property type="match status" value="1"/>
</dbReference>
<protein>
    <submittedName>
        <fullName evidence="3">Uncharacterized protein</fullName>
    </submittedName>
</protein>
<dbReference type="OrthoDB" id="9801363at2"/>
<dbReference type="InterPro" id="IPR048711">
    <property type="entry name" value="WHD_Rv2258c"/>
</dbReference>
<feature type="domain" description="Methyltransferase" evidence="1">
    <location>
        <begin position="168"/>
        <end position="285"/>
    </location>
</feature>
<dbReference type="PANTHER" id="PTHR45128">
    <property type="entry name" value="METHYLTRANSFERASE TYPE 11"/>
    <property type="match status" value="1"/>
</dbReference>
<name>A0A383RYU1_9PSED</name>
<keyword evidence="4" id="KW-1185">Reference proteome</keyword>
<dbReference type="InterPro" id="IPR029063">
    <property type="entry name" value="SAM-dependent_MTases_sf"/>
</dbReference>
<dbReference type="Gene3D" id="1.10.10.10">
    <property type="entry name" value="Winged helix-like DNA-binding domain superfamily/Winged helix DNA-binding domain"/>
    <property type="match status" value="1"/>
</dbReference>
<reference evidence="4" key="1">
    <citation type="submission" date="2018-08" db="EMBL/GenBank/DDBJ databases">
        <authorList>
            <person name="Blom J."/>
        </authorList>
    </citation>
    <scope>NUCLEOTIDE SEQUENCE [LARGE SCALE GENOMIC DNA]</scope>
    <source>
        <strain evidence="4">CCOS 865</strain>
    </source>
</reference>
<dbReference type="Pfam" id="PF13847">
    <property type="entry name" value="Methyltransf_31"/>
    <property type="match status" value="1"/>
</dbReference>
<dbReference type="InterPro" id="IPR025714">
    <property type="entry name" value="Methyltranfer_dom"/>
</dbReference>
<dbReference type="InterPro" id="IPR036390">
    <property type="entry name" value="WH_DNA-bd_sf"/>
</dbReference>
<dbReference type="InterPro" id="IPR036388">
    <property type="entry name" value="WH-like_DNA-bd_sf"/>
</dbReference>
<proteinExistence type="predicted"/>
<dbReference type="Proteomes" id="UP000263595">
    <property type="component" value="Unassembled WGS sequence"/>
</dbReference>
<feature type="domain" description="S-adenosylmethionine-dependent methyltransferase Rv2258c-like winged HTH" evidence="2">
    <location>
        <begin position="26"/>
        <end position="90"/>
    </location>
</feature>
<dbReference type="InterPro" id="IPR053173">
    <property type="entry name" value="SAM-binding_MTase"/>
</dbReference>
<evidence type="ECO:0000259" key="1">
    <source>
        <dbReference type="Pfam" id="PF13847"/>
    </source>
</evidence>
<dbReference type="CDD" id="cd02440">
    <property type="entry name" value="AdoMet_MTases"/>
    <property type="match status" value="1"/>
</dbReference>